<organism evidence="2 3">
    <name type="scientific">Canis lupus familiaris</name>
    <name type="common">Dog</name>
    <name type="synonym">Canis familiaris</name>
    <dbReference type="NCBI Taxonomy" id="9615"/>
    <lineage>
        <taxon>Eukaryota</taxon>
        <taxon>Metazoa</taxon>
        <taxon>Chordata</taxon>
        <taxon>Craniata</taxon>
        <taxon>Vertebrata</taxon>
        <taxon>Euteleostomi</taxon>
        <taxon>Mammalia</taxon>
        <taxon>Eutheria</taxon>
        <taxon>Laurasiatheria</taxon>
        <taxon>Carnivora</taxon>
        <taxon>Caniformia</taxon>
        <taxon>Canidae</taxon>
        <taxon>Canis</taxon>
    </lineage>
</organism>
<name>A0A8C0RAC5_CANLF</name>
<dbReference type="Ensembl" id="ENSCAFT00030002879.1">
    <property type="protein sequence ID" value="ENSCAFP00030002557.1"/>
    <property type="gene ID" value="ENSCAFG00030001609.1"/>
</dbReference>
<sequence length="250" mass="26743">MEWKCPFPGIQCQVERPGPARPCVGAQDPSSPKDSAYRALWWVPKYTTQSPLCVYRGLLGSARTMVPSHAPGDGHVAGVHSGQQDSRAPGQRGHPGPRQLSCRSGTSEARKSRLCLAPLKGLSVLHFSGENSSPSSWGRKPQCPEDCQRVEQGCAQFSDVRLGPPPPGYSPVFFLNDPREKADGRPRGGLGPGRTTPTMQDLPGGSRPDGVATAELAAAAFPGRWADRGHLSPHNPNVSYCGLFAKTPFL</sequence>
<dbReference type="Proteomes" id="UP000694429">
    <property type="component" value="Chromosome 5"/>
</dbReference>
<reference evidence="2" key="1">
    <citation type="submission" date="2019-03" db="EMBL/GenBank/DDBJ databases">
        <authorList>
            <person name="Warren W.C."/>
            <person name="Johnson G.S."/>
        </authorList>
    </citation>
    <scope>NUCLEOTIDE SEQUENCE [LARGE SCALE GENOMIC DNA]</scope>
    <source>
        <strain evidence="2">Basenji</strain>
    </source>
</reference>
<protein>
    <submittedName>
        <fullName evidence="2">Uncharacterized protein</fullName>
    </submittedName>
</protein>
<evidence type="ECO:0000313" key="2">
    <source>
        <dbReference type="Ensembl" id="ENSCAFP00030002557.1"/>
    </source>
</evidence>
<reference evidence="2" key="2">
    <citation type="submission" date="2025-08" db="UniProtKB">
        <authorList>
            <consortium name="Ensembl"/>
        </authorList>
    </citation>
    <scope>IDENTIFICATION</scope>
</reference>
<dbReference type="AlphaFoldDB" id="A0A8C0RAC5"/>
<evidence type="ECO:0000256" key="1">
    <source>
        <dbReference type="SAM" id="MobiDB-lite"/>
    </source>
</evidence>
<accession>A0A8C0RAC5</accession>
<proteinExistence type="predicted"/>
<feature type="region of interest" description="Disordered" evidence="1">
    <location>
        <begin position="69"/>
        <end position="106"/>
    </location>
</feature>
<feature type="region of interest" description="Disordered" evidence="1">
    <location>
        <begin position="179"/>
        <end position="207"/>
    </location>
</feature>
<evidence type="ECO:0000313" key="3">
    <source>
        <dbReference type="Proteomes" id="UP000694429"/>
    </source>
</evidence>